<gene>
    <name evidence="2" type="ORF">ZHD862_LOCUS32179</name>
</gene>
<dbReference type="SMART" id="SM00597">
    <property type="entry name" value="ZnF_TTF"/>
    <property type="match status" value="1"/>
</dbReference>
<proteinExistence type="predicted"/>
<reference evidence="2" key="1">
    <citation type="submission" date="2021-02" db="EMBL/GenBank/DDBJ databases">
        <authorList>
            <person name="Nowell W R."/>
        </authorList>
    </citation>
    <scope>NUCLEOTIDE SEQUENCE</scope>
</reference>
<dbReference type="PANTHER" id="PTHR45749:SF37">
    <property type="entry name" value="OS05G0311600 PROTEIN"/>
    <property type="match status" value="1"/>
</dbReference>
<comment type="caution">
    <text evidence="2">The sequence shown here is derived from an EMBL/GenBank/DDBJ whole genome shotgun (WGS) entry which is preliminary data.</text>
</comment>
<evidence type="ECO:0000313" key="3">
    <source>
        <dbReference type="Proteomes" id="UP000663864"/>
    </source>
</evidence>
<name>A0A815JHQ8_9BILA</name>
<dbReference type="InterPro" id="IPR025398">
    <property type="entry name" value="DUF4371"/>
</dbReference>
<organism evidence="2 3">
    <name type="scientific">Rotaria sordida</name>
    <dbReference type="NCBI Taxonomy" id="392033"/>
    <lineage>
        <taxon>Eukaryota</taxon>
        <taxon>Metazoa</taxon>
        <taxon>Spiralia</taxon>
        <taxon>Gnathifera</taxon>
        <taxon>Rotifera</taxon>
        <taxon>Eurotatoria</taxon>
        <taxon>Bdelloidea</taxon>
        <taxon>Philodinida</taxon>
        <taxon>Philodinidae</taxon>
        <taxon>Rotaria</taxon>
    </lineage>
</organism>
<accession>A0A815JHQ8</accession>
<dbReference type="AlphaFoldDB" id="A0A815JHQ8"/>
<dbReference type="InterPro" id="IPR006580">
    <property type="entry name" value="Znf_TTF"/>
</dbReference>
<dbReference type="SUPFAM" id="SSF53098">
    <property type="entry name" value="Ribonuclease H-like"/>
    <property type="match status" value="1"/>
</dbReference>
<evidence type="ECO:0000313" key="2">
    <source>
        <dbReference type="EMBL" id="CAF1382224.1"/>
    </source>
</evidence>
<dbReference type="Proteomes" id="UP000663864">
    <property type="component" value="Unassembled WGS sequence"/>
</dbReference>
<dbReference type="InterPro" id="IPR012337">
    <property type="entry name" value="RNaseH-like_sf"/>
</dbReference>
<sequence length="885" mass="100288">MKKQKISNEQFNVSVTSTETEEVASSEALNLLPTIDPNVSVNVDSTTTYKQPALKLSSDICLLPSSSSSRTQLITPCLLAIDTRISAVDSPSSNNICSSSSEPPSQSVSPATCFTSLSASPALTPVDTRRLSVSPTSLLLPIDVSHTLTDPPAQPILSSYKTNHDNRSFQKQWFINRPWLEYSVKNDKIYCFYCRHFGSTNPLISRTQSDAFAKGYNNWKNALDKKKGLPQHESSLAHVTATANYNEYILREKSKLNVVNVADKGRMEQIRKNRERLVKIASTIFLCGRQMIPLRGHFEYEESSNRGNFVEILKWSYSTDLVVKSIFDDSASNATYLSPYIQNELLHLMADQMRYYISEKLKNKFFALLADESRDCARHEQMSIVLRVLDNEKMKLGNYGIEEYFLGLIPLHSFDAVSLANAIVDLLKKYNIDLTLCIAMCFDGASVMSGKNAGLQTILREQFMPKAIYIHCHVHRLNLVIVDVCLSLSYACEFYTIIKNIHKYFKASGVTNERFRDAQNQLKLTYTNLKLWANIRWDSRWTSLDAILNNYQAIVLALNDLIQEGGARAVDAKGLLLVVQEPLFVVTLFVLHKLLGPIKILSDKLKATKQFAKPPAGHVISFRFHFLAENLDYGTAQELIVSIQEELCLSRDENIFEQLFGRITAFCQQNNIDLNEKSRPHRKQTVSTKLKNSVVESTIGQRDYDLNKEYYKSNIYLQLINNILDELQKRFSSNNLKILISISSLSPNSPTFLNFDSLKSFAEHLDLDVPALLNELIGVKPMLQLQNKLLANIIDLYQALYPFTEAFPTLVTLIKSAITMPVSSTTCERTFSKMKMIKTTIRNTMTDDRLSDICLIAVERDIELNFEQLIDTFADAHKNSRIMLK</sequence>
<dbReference type="Pfam" id="PF05699">
    <property type="entry name" value="Dimer_Tnp_hAT"/>
    <property type="match status" value="1"/>
</dbReference>
<dbReference type="EMBL" id="CAJNOT010003413">
    <property type="protein sequence ID" value="CAF1382224.1"/>
    <property type="molecule type" value="Genomic_DNA"/>
</dbReference>
<evidence type="ECO:0000259" key="1">
    <source>
        <dbReference type="SMART" id="SM00597"/>
    </source>
</evidence>
<dbReference type="GO" id="GO:0046983">
    <property type="term" value="F:protein dimerization activity"/>
    <property type="evidence" value="ECO:0007669"/>
    <property type="project" value="InterPro"/>
</dbReference>
<dbReference type="InterPro" id="IPR008906">
    <property type="entry name" value="HATC_C_dom"/>
</dbReference>
<feature type="domain" description="TTF-type" evidence="1">
    <location>
        <begin position="165"/>
        <end position="261"/>
    </location>
</feature>
<dbReference type="Pfam" id="PF14291">
    <property type="entry name" value="DUF4371"/>
    <property type="match status" value="1"/>
</dbReference>
<dbReference type="PANTHER" id="PTHR45749">
    <property type="match status" value="1"/>
</dbReference>
<protein>
    <recommendedName>
        <fullName evidence="1">TTF-type domain-containing protein</fullName>
    </recommendedName>
</protein>